<gene>
    <name evidence="8" type="ORF">HDU87_008377</name>
</gene>
<feature type="transmembrane region" description="Helical" evidence="6">
    <location>
        <begin position="102"/>
        <end position="126"/>
    </location>
</feature>
<evidence type="ECO:0000256" key="1">
    <source>
        <dbReference type="ARBA" id="ARBA00004370"/>
    </source>
</evidence>
<name>A0AAD5XM52_9FUNG</name>
<dbReference type="GO" id="GO:0016020">
    <property type="term" value="C:membrane"/>
    <property type="evidence" value="ECO:0007669"/>
    <property type="project" value="UniProtKB-SubCell"/>
</dbReference>
<feature type="transmembrane region" description="Helical" evidence="6">
    <location>
        <begin position="147"/>
        <end position="173"/>
    </location>
</feature>
<feature type="compositionally biased region" description="Low complexity" evidence="5">
    <location>
        <begin position="1"/>
        <end position="14"/>
    </location>
</feature>
<organism evidence="8 9">
    <name type="scientific">Geranomyces variabilis</name>
    <dbReference type="NCBI Taxonomy" id="109894"/>
    <lineage>
        <taxon>Eukaryota</taxon>
        <taxon>Fungi</taxon>
        <taxon>Fungi incertae sedis</taxon>
        <taxon>Chytridiomycota</taxon>
        <taxon>Chytridiomycota incertae sedis</taxon>
        <taxon>Chytridiomycetes</taxon>
        <taxon>Spizellomycetales</taxon>
        <taxon>Powellomycetaceae</taxon>
        <taxon>Geranomyces</taxon>
    </lineage>
</organism>
<feature type="transmembrane region" description="Helical" evidence="6">
    <location>
        <begin position="185"/>
        <end position="206"/>
    </location>
</feature>
<feature type="domain" description="Fatty acid hydroxylase" evidence="7">
    <location>
        <begin position="196"/>
        <end position="316"/>
    </location>
</feature>
<feature type="region of interest" description="Disordered" evidence="5">
    <location>
        <begin position="1"/>
        <end position="22"/>
    </location>
</feature>
<dbReference type="GO" id="GO:0005506">
    <property type="term" value="F:iron ion binding"/>
    <property type="evidence" value="ECO:0007669"/>
    <property type="project" value="InterPro"/>
</dbReference>
<proteinExistence type="predicted"/>
<evidence type="ECO:0000313" key="9">
    <source>
        <dbReference type="Proteomes" id="UP001212152"/>
    </source>
</evidence>
<keyword evidence="4 6" id="KW-0472">Membrane</keyword>
<feature type="transmembrane region" description="Helical" evidence="6">
    <location>
        <begin position="226"/>
        <end position="245"/>
    </location>
</feature>
<dbReference type="InterPro" id="IPR050307">
    <property type="entry name" value="Sterol_Desaturase_Related"/>
</dbReference>
<evidence type="ECO:0000259" key="7">
    <source>
        <dbReference type="Pfam" id="PF04116"/>
    </source>
</evidence>
<evidence type="ECO:0000256" key="6">
    <source>
        <dbReference type="SAM" id="Phobius"/>
    </source>
</evidence>
<dbReference type="InterPro" id="IPR006694">
    <property type="entry name" value="Fatty_acid_hydroxylase"/>
</dbReference>
<keyword evidence="9" id="KW-1185">Reference proteome</keyword>
<comment type="caution">
    <text evidence="8">The sequence shown here is derived from an EMBL/GenBank/DDBJ whole genome shotgun (WGS) entry which is preliminary data.</text>
</comment>
<protein>
    <recommendedName>
        <fullName evidence="7">Fatty acid hydroxylase domain-containing protein</fullName>
    </recommendedName>
</protein>
<keyword evidence="2 6" id="KW-0812">Transmembrane</keyword>
<dbReference type="EMBL" id="JADGJQ010000087">
    <property type="protein sequence ID" value="KAJ3171351.1"/>
    <property type="molecule type" value="Genomic_DNA"/>
</dbReference>
<dbReference type="Proteomes" id="UP001212152">
    <property type="component" value="Unassembled WGS sequence"/>
</dbReference>
<dbReference type="AlphaFoldDB" id="A0AAD5XM52"/>
<evidence type="ECO:0000256" key="4">
    <source>
        <dbReference type="ARBA" id="ARBA00023136"/>
    </source>
</evidence>
<feature type="transmembrane region" description="Helical" evidence="6">
    <location>
        <begin position="251"/>
        <end position="271"/>
    </location>
</feature>
<dbReference type="GO" id="GO:0008610">
    <property type="term" value="P:lipid biosynthetic process"/>
    <property type="evidence" value="ECO:0007669"/>
    <property type="project" value="InterPro"/>
</dbReference>
<evidence type="ECO:0000256" key="2">
    <source>
        <dbReference type="ARBA" id="ARBA00022692"/>
    </source>
</evidence>
<reference evidence="8" key="1">
    <citation type="submission" date="2020-05" db="EMBL/GenBank/DDBJ databases">
        <title>Phylogenomic resolution of chytrid fungi.</title>
        <authorList>
            <person name="Stajich J.E."/>
            <person name="Amses K."/>
            <person name="Simmons R."/>
            <person name="Seto K."/>
            <person name="Myers J."/>
            <person name="Bonds A."/>
            <person name="Quandt C.A."/>
            <person name="Barry K."/>
            <person name="Liu P."/>
            <person name="Grigoriev I."/>
            <person name="Longcore J.E."/>
            <person name="James T.Y."/>
        </authorList>
    </citation>
    <scope>NUCLEOTIDE SEQUENCE</scope>
    <source>
        <strain evidence="8">JEL0379</strain>
    </source>
</reference>
<dbReference type="Pfam" id="PF04116">
    <property type="entry name" value="FA_hydroxylase"/>
    <property type="match status" value="1"/>
</dbReference>
<evidence type="ECO:0000256" key="5">
    <source>
        <dbReference type="SAM" id="MobiDB-lite"/>
    </source>
</evidence>
<accession>A0AAD5XM52</accession>
<comment type="subcellular location">
    <subcellularLocation>
        <location evidence="1">Membrane</location>
    </subcellularLocation>
</comment>
<evidence type="ECO:0000256" key="3">
    <source>
        <dbReference type="ARBA" id="ARBA00022989"/>
    </source>
</evidence>
<keyword evidence="3 6" id="KW-1133">Transmembrane helix</keyword>
<dbReference type="PANTHER" id="PTHR11863">
    <property type="entry name" value="STEROL DESATURASE"/>
    <property type="match status" value="1"/>
</dbReference>
<sequence length="355" mass="39685">MTATATTAATTTKTHSQPAKSAKSLRVFNAPAPPAIDLAGKPIPHVARWGFSPAAFKNDELRTLPFPVLLIAAFIAFNSSAYARDLYTRLDESYTLFQINTIGTFAITTIVYWAWAAVFAFIDLTGYPKALFKYKVQPFARVNLRDYARIAVCVVKNQLLVALPMTIFAAKYFPSPVHPDMLQSAWAAVGHIIFNNICTEVGFYFIHRAFHSKMLYARYHKKHHMLTAPVGLGATYCGVAEHLLSNLLPNVIGIAILRPHWSILVVTFCYIEISTITAHSGYNIPYLISSLRHDWHHFAFTENYGPLGIFDNWLGTARKYDEVMAEGTARHLGDRDAAREELLSKLAAWEASQSE</sequence>
<feature type="transmembrane region" description="Helical" evidence="6">
    <location>
        <begin position="64"/>
        <end position="82"/>
    </location>
</feature>
<dbReference type="GO" id="GO:0016491">
    <property type="term" value="F:oxidoreductase activity"/>
    <property type="evidence" value="ECO:0007669"/>
    <property type="project" value="InterPro"/>
</dbReference>
<evidence type="ECO:0000313" key="8">
    <source>
        <dbReference type="EMBL" id="KAJ3171351.1"/>
    </source>
</evidence>